<keyword evidence="3" id="KW-1185">Reference proteome</keyword>
<dbReference type="InterPro" id="IPR036439">
    <property type="entry name" value="Dockerin_dom_sf"/>
</dbReference>
<dbReference type="SUPFAM" id="SSF52058">
    <property type="entry name" value="L domain-like"/>
    <property type="match status" value="1"/>
</dbReference>
<dbReference type="Pfam" id="PF00404">
    <property type="entry name" value="Dockerin_1"/>
    <property type="match status" value="1"/>
</dbReference>
<dbReference type="Proteomes" id="UP000483362">
    <property type="component" value="Unassembled WGS sequence"/>
</dbReference>
<dbReference type="Gene3D" id="3.80.10.10">
    <property type="entry name" value="Ribonuclease Inhibitor"/>
    <property type="match status" value="2"/>
</dbReference>
<evidence type="ECO:0000259" key="1">
    <source>
        <dbReference type="PROSITE" id="PS51766"/>
    </source>
</evidence>
<dbReference type="SUPFAM" id="SSF63446">
    <property type="entry name" value="Type I dockerin domain"/>
    <property type="match status" value="1"/>
</dbReference>
<accession>A0A6L5XCD4</accession>
<dbReference type="InterPro" id="IPR026906">
    <property type="entry name" value="LRR_5"/>
</dbReference>
<dbReference type="PANTHER" id="PTHR45661">
    <property type="entry name" value="SURFACE ANTIGEN"/>
    <property type="match status" value="1"/>
</dbReference>
<feature type="domain" description="Dockerin" evidence="1">
    <location>
        <begin position="405"/>
        <end position="472"/>
    </location>
</feature>
<comment type="caution">
    <text evidence="2">The sequence shown here is derived from an EMBL/GenBank/DDBJ whole genome shotgun (WGS) entry which is preliminary data.</text>
</comment>
<gene>
    <name evidence="2" type="ORF">FYJ29_03680</name>
</gene>
<dbReference type="Gene3D" id="1.10.1330.10">
    <property type="entry name" value="Dockerin domain"/>
    <property type="match status" value="1"/>
</dbReference>
<organism evidence="2 3">
    <name type="scientific">Sodaliphilus pleomorphus</name>
    <dbReference type="NCBI Taxonomy" id="2606626"/>
    <lineage>
        <taxon>Bacteria</taxon>
        <taxon>Pseudomonadati</taxon>
        <taxon>Bacteroidota</taxon>
        <taxon>Bacteroidia</taxon>
        <taxon>Bacteroidales</taxon>
        <taxon>Muribaculaceae</taxon>
        <taxon>Sodaliphilus</taxon>
    </lineage>
</organism>
<name>A0A6L5XCD4_9BACT</name>
<evidence type="ECO:0000313" key="2">
    <source>
        <dbReference type="EMBL" id="MSS16868.1"/>
    </source>
</evidence>
<dbReference type="EMBL" id="VULT01000004">
    <property type="protein sequence ID" value="MSS16868.1"/>
    <property type="molecule type" value="Genomic_DNA"/>
</dbReference>
<dbReference type="AlphaFoldDB" id="A0A6L5XCD4"/>
<dbReference type="CDD" id="cd14256">
    <property type="entry name" value="Dockerin_I"/>
    <property type="match status" value="1"/>
</dbReference>
<evidence type="ECO:0000313" key="3">
    <source>
        <dbReference type="Proteomes" id="UP000483362"/>
    </source>
</evidence>
<dbReference type="GO" id="GO:0000272">
    <property type="term" value="P:polysaccharide catabolic process"/>
    <property type="evidence" value="ECO:0007669"/>
    <property type="project" value="InterPro"/>
</dbReference>
<dbReference type="Gene3D" id="3.40.50.12480">
    <property type="match status" value="1"/>
</dbReference>
<dbReference type="InterPro" id="IPR018247">
    <property type="entry name" value="EF_Hand_1_Ca_BS"/>
</dbReference>
<proteinExistence type="predicted"/>
<dbReference type="Gene3D" id="2.60.40.680">
    <property type="match status" value="1"/>
</dbReference>
<dbReference type="PROSITE" id="PS51766">
    <property type="entry name" value="DOCKERIN"/>
    <property type="match status" value="1"/>
</dbReference>
<dbReference type="GO" id="GO:0004553">
    <property type="term" value="F:hydrolase activity, hydrolyzing O-glycosyl compounds"/>
    <property type="evidence" value="ECO:0007669"/>
    <property type="project" value="InterPro"/>
</dbReference>
<reference evidence="2 3" key="1">
    <citation type="submission" date="2019-08" db="EMBL/GenBank/DDBJ databases">
        <title>In-depth cultivation of the pig gut microbiome towards novel bacterial diversity and tailored functional studies.</title>
        <authorList>
            <person name="Wylensek D."/>
            <person name="Hitch T.C.A."/>
            <person name="Clavel T."/>
        </authorList>
    </citation>
    <scope>NUCLEOTIDE SEQUENCE [LARGE SCALE GENOMIC DNA]</scope>
    <source>
        <strain evidence="2 3">Oil-RF-744-WCA-WT-10</strain>
    </source>
</reference>
<dbReference type="InterPro" id="IPR032675">
    <property type="entry name" value="LRR_dom_sf"/>
</dbReference>
<dbReference type="InterPro" id="IPR053139">
    <property type="entry name" value="Surface_bspA-like"/>
</dbReference>
<protein>
    <submittedName>
        <fullName evidence="2">Leucine-rich repeat protein</fullName>
    </submittedName>
</protein>
<dbReference type="InterPro" id="IPR002105">
    <property type="entry name" value="Dockerin_1_rpt"/>
</dbReference>
<dbReference type="PROSITE" id="PS00018">
    <property type="entry name" value="EF_HAND_1"/>
    <property type="match status" value="2"/>
</dbReference>
<dbReference type="Pfam" id="PF13306">
    <property type="entry name" value="LRR_5"/>
    <property type="match status" value="2"/>
</dbReference>
<sequence length="685" mass="71346">MRRYLLLTAFVLVGTLCYGATGLVFNTAGNLCSNLPSKGVTSVMITGTMDARDFKYIADSLDRLKEVNMANVTIVACETTVPLFGNQTSYAAGEIPATSFFGKHLTAVVLPARTTAIGYAAFAGCERLKSISLPPALTTIGSYAFSGTGLTSIAIPKTVSSVGTGAFARCASLASVSLPGGIVGDYAFLCDTMLSTLTLGPGIVSIGKGAFSGCSSLKDVDLTHLAKLECIGDEAFSNTAIGSVDLSQCSSLTTIGAYAFAGTQVASAKLGERVSAMGEGAFYSDNKLTAISMPTSMARVEALAFASTGLDGSHAVGKGVTSIGDYAYYNVDRVSTIEIPYLVNYIGTRAMAGMTGLSLIKVHPTTVPALGDSVWAGVDQAAVVLQAPTAAYSQALQWSAFRFKQSYMKGDVNNDGYINVSDITSEISYILGQNPNPFNFDAADDNGDGVVNVTDVTGLINIILSSSATAIKNAGAVTTHDLVCIPDFSIKPGQTRTIDVELSNAMRYAGLQCDIHLPESLHLVESRILPTSRSAGFTFVAQRQSDGTVRLLAYNMANHDFDGQDGAVLQLTVTAGTQLAPGLTVDVDNVVLATGRGEAYYPAATRTQVSSATGVDDVSASSTRVYARHAVLVIESNAPASAQLVAVNGTSTTLNVEAGHNEYSGLNAGFYIVRVAGKSFKIAIK</sequence>
<dbReference type="RefSeq" id="WP_154328330.1">
    <property type="nucleotide sequence ID" value="NZ_CP045696.1"/>
</dbReference>
<dbReference type="PANTHER" id="PTHR45661:SF3">
    <property type="entry name" value="IG-LIKE DOMAIN-CONTAINING PROTEIN"/>
    <property type="match status" value="1"/>
</dbReference>
<dbReference type="InterPro" id="IPR016134">
    <property type="entry name" value="Dockerin_dom"/>
</dbReference>